<feature type="binding site" evidence="9">
    <location>
        <begin position="111"/>
        <end position="114"/>
    </location>
    <ligand>
        <name>NAD(+)</name>
        <dbReference type="ChEBI" id="CHEBI:57540"/>
    </ligand>
</feature>
<dbReference type="GO" id="GO:0008839">
    <property type="term" value="F:4-hydroxy-tetrahydrodipicolinate reductase"/>
    <property type="evidence" value="ECO:0007669"/>
    <property type="project" value="UniProtKB-UniRule"/>
</dbReference>
<protein>
    <recommendedName>
        <fullName evidence="9 10">4-hydroxy-tetrahydrodipicolinate reductase</fullName>
        <shortName evidence="9">HTPA reductase</shortName>
        <ecNumber evidence="9 10">1.17.1.8</ecNumber>
    </recommendedName>
</protein>
<evidence type="ECO:0000256" key="6">
    <source>
        <dbReference type="ARBA" id="ARBA00023002"/>
    </source>
</evidence>
<proteinExistence type="inferred from homology"/>
<evidence type="ECO:0000256" key="5">
    <source>
        <dbReference type="ARBA" id="ARBA00022915"/>
    </source>
</evidence>
<dbReference type="InterPro" id="IPR023940">
    <property type="entry name" value="DHDPR_bac"/>
</dbReference>
<name>A0AA43RJZ2_9ACTN</name>
<reference evidence="13" key="1">
    <citation type="submission" date="2023-07" db="EMBL/GenBank/DDBJ databases">
        <title>Between Cages and Wild: Unraveling the Impact of Captivity on Animal Microbiomes and Antimicrobial Resistance.</title>
        <authorList>
            <person name="Schmartz G.P."/>
            <person name="Rehner J."/>
            <person name="Schuff M.J."/>
            <person name="Becker S.L."/>
            <person name="Kravczyk M."/>
            <person name="Gurevich A."/>
            <person name="Francke R."/>
            <person name="Mueller R."/>
            <person name="Keller V."/>
            <person name="Keller A."/>
        </authorList>
    </citation>
    <scope>NUCLEOTIDE SEQUENCE</scope>
    <source>
        <strain evidence="13">S12M_St_49</strain>
    </source>
</reference>
<comment type="function">
    <text evidence="9">Catalyzes the conversion of 4-hydroxy-tetrahydrodipicolinate (HTPA) to tetrahydrodipicolinate.</text>
</comment>
<dbReference type="CDD" id="cd02274">
    <property type="entry name" value="DHDPR_N"/>
    <property type="match status" value="1"/>
</dbReference>
<feature type="domain" description="Dihydrodipicolinate reductase C-terminal" evidence="12">
    <location>
        <begin position="117"/>
        <end position="248"/>
    </location>
</feature>
<comment type="caution">
    <text evidence="9">Lacks conserved residue(s) required for the propagation of feature annotation.</text>
</comment>
<dbReference type="InterPro" id="IPR036291">
    <property type="entry name" value="NAD(P)-bd_dom_sf"/>
</dbReference>
<evidence type="ECO:0000256" key="9">
    <source>
        <dbReference type="HAMAP-Rule" id="MF_00102"/>
    </source>
</evidence>
<evidence type="ECO:0000259" key="12">
    <source>
        <dbReference type="Pfam" id="PF05173"/>
    </source>
</evidence>
<dbReference type="NCBIfam" id="TIGR00036">
    <property type="entry name" value="dapB"/>
    <property type="match status" value="1"/>
</dbReference>
<comment type="catalytic activity">
    <reaction evidence="9">
        <text>(S)-2,3,4,5-tetrahydrodipicolinate + NADP(+) + H2O = (2S,4S)-4-hydroxy-2,3,4,5-tetrahydrodipicolinate + NADPH + H(+)</text>
        <dbReference type="Rhea" id="RHEA:35331"/>
        <dbReference type="ChEBI" id="CHEBI:15377"/>
        <dbReference type="ChEBI" id="CHEBI:15378"/>
        <dbReference type="ChEBI" id="CHEBI:16845"/>
        <dbReference type="ChEBI" id="CHEBI:57783"/>
        <dbReference type="ChEBI" id="CHEBI:58349"/>
        <dbReference type="ChEBI" id="CHEBI:67139"/>
        <dbReference type="EC" id="1.17.1.8"/>
    </reaction>
</comment>
<dbReference type="InterPro" id="IPR022663">
    <property type="entry name" value="DapB_C"/>
</dbReference>
<feature type="binding site" evidence="9">
    <location>
        <begin position="87"/>
        <end position="89"/>
    </location>
    <ligand>
        <name>NAD(+)</name>
        <dbReference type="ChEBI" id="CHEBI:57540"/>
    </ligand>
</feature>
<keyword evidence="14" id="KW-1185">Reference proteome</keyword>
<evidence type="ECO:0000256" key="2">
    <source>
        <dbReference type="ARBA" id="ARBA00022490"/>
    </source>
</evidence>
<dbReference type="InterPro" id="IPR000846">
    <property type="entry name" value="DapB_N"/>
</dbReference>
<dbReference type="Gene3D" id="3.40.50.720">
    <property type="entry name" value="NAD(P)-binding Rossmann-like Domain"/>
    <property type="match status" value="1"/>
</dbReference>
<dbReference type="PROSITE" id="PS01298">
    <property type="entry name" value="DAPB"/>
    <property type="match status" value="1"/>
</dbReference>
<dbReference type="PANTHER" id="PTHR20836">
    <property type="entry name" value="DIHYDRODIPICOLINATE REDUCTASE"/>
    <property type="match status" value="1"/>
</dbReference>
<feature type="binding site" evidence="9">
    <location>
        <position position="144"/>
    </location>
    <ligand>
        <name>(S)-2,3,4,5-tetrahydrodipicolinate</name>
        <dbReference type="ChEBI" id="CHEBI:16845"/>
    </ligand>
</feature>
<dbReference type="Gene3D" id="3.30.360.10">
    <property type="entry name" value="Dihydrodipicolinate Reductase, domain 2"/>
    <property type="match status" value="1"/>
</dbReference>
<accession>A0AA43RJZ2</accession>
<dbReference type="GO" id="GO:0051287">
    <property type="term" value="F:NAD binding"/>
    <property type="evidence" value="ECO:0007669"/>
    <property type="project" value="UniProtKB-UniRule"/>
</dbReference>
<dbReference type="SUPFAM" id="SSF51735">
    <property type="entry name" value="NAD(P)-binding Rossmann-fold domains"/>
    <property type="match status" value="1"/>
</dbReference>
<feature type="binding site" evidence="9">
    <location>
        <begin position="153"/>
        <end position="154"/>
    </location>
    <ligand>
        <name>(S)-2,3,4,5-tetrahydrodipicolinate</name>
        <dbReference type="ChEBI" id="CHEBI:16845"/>
    </ligand>
</feature>
<keyword evidence="8 9" id="KW-0457">Lysine biosynthesis</keyword>
<sequence length="250" mass="26768">MRIILTGALGRMGQKVIDAIDRNDDMELVLAVDINCEQAGDFSAAPLVPSLDGQDVEADCLIDFSFHTSAPEVAEFIKRTKIPAVIATTGHTEEEAACFDEAAKFAPIFFAGNMSVGVGLTSKLACQVATMFPDADCEIVESHHNKKVDAPSGTALMIARDIQAARGGGEIICGRSGMEPRKPGQIGVSAMRLGNIVGEHTIIFDTGTQAIEIKHTSHDRALFADGAIDAARYLQGREPQIWKMEDLLQG</sequence>
<evidence type="ECO:0000313" key="14">
    <source>
        <dbReference type="Proteomes" id="UP001168575"/>
    </source>
</evidence>
<evidence type="ECO:0000256" key="4">
    <source>
        <dbReference type="ARBA" id="ARBA00022857"/>
    </source>
</evidence>
<feature type="active site" description="Proton donor" evidence="9">
    <location>
        <position position="147"/>
    </location>
</feature>
<dbReference type="GO" id="GO:0019877">
    <property type="term" value="P:diaminopimelate biosynthetic process"/>
    <property type="evidence" value="ECO:0007669"/>
    <property type="project" value="UniProtKB-UniRule"/>
</dbReference>
<keyword evidence="6 9" id="KW-0560">Oxidoreductase</keyword>
<dbReference type="PANTHER" id="PTHR20836:SF7">
    <property type="entry name" value="4-HYDROXY-TETRAHYDRODIPICOLINATE REDUCTASE"/>
    <property type="match status" value="1"/>
</dbReference>
<keyword evidence="5 9" id="KW-0220">Diaminopimelate biosynthesis</keyword>
<organism evidence="13 14">
    <name type="scientific">Phoenicibacter congonensis</name>
    <dbReference type="NCBI Taxonomy" id="1944646"/>
    <lineage>
        <taxon>Bacteria</taxon>
        <taxon>Bacillati</taxon>
        <taxon>Actinomycetota</taxon>
        <taxon>Coriobacteriia</taxon>
        <taxon>Eggerthellales</taxon>
        <taxon>Eggerthellaceae</taxon>
        <taxon>Phoenicibacter</taxon>
    </lineage>
</organism>
<dbReference type="GO" id="GO:0016726">
    <property type="term" value="F:oxidoreductase activity, acting on CH or CH2 groups, NAD or NADP as acceptor"/>
    <property type="evidence" value="ECO:0007669"/>
    <property type="project" value="UniProtKB-UniRule"/>
</dbReference>
<comment type="catalytic activity">
    <reaction evidence="9">
        <text>(S)-2,3,4,5-tetrahydrodipicolinate + NAD(+) + H2O = (2S,4S)-4-hydroxy-2,3,4,5-tetrahydrodipicolinate + NADH + H(+)</text>
        <dbReference type="Rhea" id="RHEA:35323"/>
        <dbReference type="ChEBI" id="CHEBI:15377"/>
        <dbReference type="ChEBI" id="CHEBI:15378"/>
        <dbReference type="ChEBI" id="CHEBI:16845"/>
        <dbReference type="ChEBI" id="CHEBI:57540"/>
        <dbReference type="ChEBI" id="CHEBI:57945"/>
        <dbReference type="ChEBI" id="CHEBI:67139"/>
        <dbReference type="EC" id="1.17.1.8"/>
    </reaction>
</comment>
<dbReference type="GO" id="GO:0005829">
    <property type="term" value="C:cytosol"/>
    <property type="evidence" value="ECO:0007669"/>
    <property type="project" value="TreeGrafter"/>
</dbReference>
<feature type="binding site" evidence="9">
    <location>
        <begin position="7"/>
        <end position="12"/>
    </location>
    <ligand>
        <name>NAD(+)</name>
        <dbReference type="ChEBI" id="CHEBI:57540"/>
    </ligand>
</feature>
<comment type="caution">
    <text evidence="13">The sequence shown here is derived from an EMBL/GenBank/DDBJ whole genome shotgun (WGS) entry which is preliminary data.</text>
</comment>
<comment type="caution">
    <text evidence="9">Was originally thought to be a dihydrodipicolinate reductase (DHDPR), catalyzing the conversion of dihydrodipicolinate to tetrahydrodipicolinate. However, it was shown in E.coli that the substrate of the enzymatic reaction is not dihydrodipicolinate (DHDP) but in fact (2S,4S)-4-hydroxy-2,3,4,5-tetrahydrodipicolinic acid (HTPA), the product released by the DapA-catalyzed reaction.</text>
</comment>
<evidence type="ECO:0000256" key="7">
    <source>
        <dbReference type="ARBA" id="ARBA00023027"/>
    </source>
</evidence>
<evidence type="ECO:0000256" key="1">
    <source>
        <dbReference type="ARBA" id="ARBA00006642"/>
    </source>
</evidence>
<dbReference type="SUPFAM" id="SSF55347">
    <property type="entry name" value="Glyceraldehyde-3-phosphate dehydrogenase-like, C-terminal domain"/>
    <property type="match status" value="1"/>
</dbReference>
<evidence type="ECO:0000259" key="11">
    <source>
        <dbReference type="Pfam" id="PF01113"/>
    </source>
</evidence>
<evidence type="ECO:0000256" key="8">
    <source>
        <dbReference type="ARBA" id="ARBA00023154"/>
    </source>
</evidence>
<comment type="subunit">
    <text evidence="9">Homotetramer.</text>
</comment>
<dbReference type="HAMAP" id="MF_00102">
    <property type="entry name" value="DapB"/>
    <property type="match status" value="1"/>
</dbReference>
<gene>
    <name evidence="9 13" type="primary">dapB</name>
    <name evidence="13" type="ORF">Q3982_05915</name>
</gene>
<comment type="similarity">
    <text evidence="1 9">Belongs to the DapB family.</text>
</comment>
<keyword evidence="4 9" id="KW-0521">NADP</keyword>
<evidence type="ECO:0000313" key="13">
    <source>
        <dbReference type="EMBL" id="MDO4842196.1"/>
    </source>
</evidence>
<dbReference type="Pfam" id="PF05173">
    <property type="entry name" value="DapB_C"/>
    <property type="match status" value="1"/>
</dbReference>
<dbReference type="InterPro" id="IPR022664">
    <property type="entry name" value="DapB_N_CS"/>
</dbReference>
<keyword evidence="7 9" id="KW-0520">NAD</keyword>
<dbReference type="Pfam" id="PF01113">
    <property type="entry name" value="DapB_N"/>
    <property type="match status" value="1"/>
</dbReference>
<keyword evidence="3 9" id="KW-0028">Amino-acid biosynthesis</keyword>
<dbReference type="PIRSF" id="PIRSF000161">
    <property type="entry name" value="DHPR"/>
    <property type="match status" value="1"/>
</dbReference>
<dbReference type="GO" id="GO:0050661">
    <property type="term" value="F:NADP binding"/>
    <property type="evidence" value="ECO:0007669"/>
    <property type="project" value="UniProtKB-UniRule"/>
</dbReference>
<dbReference type="EMBL" id="JAUMVS010000112">
    <property type="protein sequence ID" value="MDO4842196.1"/>
    <property type="molecule type" value="Genomic_DNA"/>
</dbReference>
<evidence type="ECO:0000256" key="10">
    <source>
        <dbReference type="NCBIfam" id="TIGR00036"/>
    </source>
</evidence>
<comment type="pathway">
    <text evidence="9">Amino-acid biosynthesis; L-lysine biosynthesis via DAP pathway; (S)-tetrahydrodipicolinate from L-aspartate: step 4/4.</text>
</comment>
<dbReference type="Proteomes" id="UP001168575">
    <property type="component" value="Unassembled WGS sequence"/>
</dbReference>
<dbReference type="GO" id="GO:0009089">
    <property type="term" value="P:lysine biosynthetic process via diaminopimelate"/>
    <property type="evidence" value="ECO:0007669"/>
    <property type="project" value="UniProtKB-UniRule"/>
</dbReference>
<comment type="subcellular location">
    <subcellularLocation>
        <location evidence="9">Cytoplasm</location>
    </subcellularLocation>
</comment>
<dbReference type="AlphaFoldDB" id="A0AA43RJZ2"/>
<evidence type="ECO:0000256" key="3">
    <source>
        <dbReference type="ARBA" id="ARBA00022605"/>
    </source>
</evidence>
<dbReference type="EC" id="1.17.1.8" evidence="9 10"/>
<keyword evidence="2 9" id="KW-0963">Cytoplasm</keyword>
<feature type="domain" description="Dihydrodipicolinate reductase N-terminal" evidence="11">
    <location>
        <begin position="1"/>
        <end position="114"/>
    </location>
</feature>
<feature type="active site" description="Proton donor/acceptor" evidence="9">
    <location>
        <position position="143"/>
    </location>
</feature>